<dbReference type="Proteomes" id="UP001501175">
    <property type="component" value="Unassembled WGS sequence"/>
</dbReference>
<dbReference type="Pfam" id="PF10677">
    <property type="entry name" value="DUF2490"/>
    <property type="match status" value="1"/>
</dbReference>
<feature type="signal peptide" evidence="1">
    <location>
        <begin position="1"/>
        <end position="19"/>
    </location>
</feature>
<protein>
    <recommendedName>
        <fullName evidence="4">DUF2490 domain-containing protein</fullName>
    </recommendedName>
</protein>
<accession>A0ABP8MBI8</accession>
<keyword evidence="3" id="KW-1185">Reference proteome</keyword>
<evidence type="ECO:0000256" key="1">
    <source>
        <dbReference type="SAM" id="SignalP"/>
    </source>
</evidence>
<dbReference type="RefSeq" id="WP_345239457.1">
    <property type="nucleotide sequence ID" value="NZ_BAABHD010000001.1"/>
</dbReference>
<evidence type="ECO:0000313" key="2">
    <source>
        <dbReference type="EMBL" id="GAA4445900.1"/>
    </source>
</evidence>
<comment type="caution">
    <text evidence="2">The sequence shown here is derived from an EMBL/GenBank/DDBJ whole genome shotgun (WGS) entry which is preliminary data.</text>
</comment>
<organism evidence="2 3">
    <name type="scientific">Nibrella saemangeumensis</name>
    <dbReference type="NCBI Taxonomy" id="1084526"/>
    <lineage>
        <taxon>Bacteria</taxon>
        <taxon>Pseudomonadati</taxon>
        <taxon>Bacteroidota</taxon>
        <taxon>Cytophagia</taxon>
        <taxon>Cytophagales</taxon>
        <taxon>Spirosomataceae</taxon>
        <taxon>Nibrella</taxon>
    </lineage>
</organism>
<name>A0ABP8MBI8_9BACT</name>
<proteinExistence type="predicted"/>
<dbReference type="EMBL" id="BAABHD010000001">
    <property type="protein sequence ID" value="GAA4445900.1"/>
    <property type="molecule type" value="Genomic_DNA"/>
</dbReference>
<feature type="chain" id="PRO_5046416640" description="DUF2490 domain-containing protein" evidence="1">
    <location>
        <begin position="20"/>
        <end position="281"/>
    </location>
</feature>
<reference evidence="3" key="1">
    <citation type="journal article" date="2019" name="Int. J. Syst. Evol. Microbiol.">
        <title>The Global Catalogue of Microorganisms (GCM) 10K type strain sequencing project: providing services to taxonomists for standard genome sequencing and annotation.</title>
        <authorList>
            <consortium name="The Broad Institute Genomics Platform"/>
            <consortium name="The Broad Institute Genome Sequencing Center for Infectious Disease"/>
            <person name="Wu L."/>
            <person name="Ma J."/>
        </authorList>
    </citation>
    <scope>NUCLEOTIDE SEQUENCE [LARGE SCALE GENOMIC DNA]</scope>
    <source>
        <strain evidence="3">JCM 17927</strain>
    </source>
</reference>
<evidence type="ECO:0000313" key="3">
    <source>
        <dbReference type="Proteomes" id="UP001501175"/>
    </source>
</evidence>
<gene>
    <name evidence="2" type="ORF">GCM10023189_00380</name>
</gene>
<keyword evidence="1" id="KW-0732">Signal</keyword>
<evidence type="ECO:0008006" key="4">
    <source>
        <dbReference type="Google" id="ProtNLM"/>
    </source>
</evidence>
<dbReference type="InterPro" id="IPR019619">
    <property type="entry name" value="DUF2490"/>
</dbReference>
<sequence>MVKVCLSLILVLFSGTVWAQTGAYTNVAENRQMLWTEVNLVYKTKGPWSFQIDHQYRRQAADVGTRDWNIVRYPLLQVFRPWIAYEVSESVKLSLSPVGLWWNWQRELEDPSTKFFQEIRIIPQLQITRPVGDGQLIQRYRTELRWPSALDTVSRSYLFLADGEPELVLADRFDVRVRAMARWLNPIFQRTPDEKRWYSHLSVEPMVVVSDKSISFNQNRSLLALGRYLNKSIRVELGYLNQFSINKRAAEQVRTFRFNNALHVYLYAENATQWFERKRDR</sequence>